<organism evidence="2 3">
    <name type="scientific">Clostridium fermenticellae</name>
    <dbReference type="NCBI Taxonomy" id="2068654"/>
    <lineage>
        <taxon>Bacteria</taxon>
        <taxon>Bacillati</taxon>
        <taxon>Bacillota</taxon>
        <taxon>Clostridia</taxon>
        <taxon>Eubacteriales</taxon>
        <taxon>Clostridiaceae</taxon>
        <taxon>Clostridium</taxon>
    </lineage>
</organism>
<evidence type="ECO:0000313" key="2">
    <source>
        <dbReference type="EMBL" id="AYD40040.1"/>
    </source>
</evidence>
<dbReference type="KEGG" id="cfer:D4Z93_05725"/>
<evidence type="ECO:0000313" key="3">
    <source>
        <dbReference type="Proteomes" id="UP000266301"/>
    </source>
</evidence>
<keyword evidence="3" id="KW-1185">Reference proteome</keyword>
<dbReference type="EMBL" id="CP032416">
    <property type="protein sequence ID" value="AYD40040.1"/>
    <property type="molecule type" value="Genomic_DNA"/>
</dbReference>
<keyword evidence="1" id="KW-1133">Transmembrane helix</keyword>
<dbReference type="Proteomes" id="UP000266301">
    <property type="component" value="Chromosome"/>
</dbReference>
<keyword evidence="1" id="KW-0472">Membrane</keyword>
<dbReference type="AlphaFoldDB" id="A0A386H2Y6"/>
<gene>
    <name evidence="2" type="ORF">D4Z93_05725</name>
</gene>
<evidence type="ECO:0000256" key="1">
    <source>
        <dbReference type="SAM" id="Phobius"/>
    </source>
</evidence>
<accession>A0A386H2Y6</accession>
<reference evidence="2 3" key="1">
    <citation type="journal article" date="2019" name="Int. J. Syst. Evol. Microbiol.">
        <title>Clostridium fermenticellae sp. nov., isolated from the mud in a fermentation cellar for the production of the Chinese liquor, baijiu.</title>
        <authorList>
            <person name="Xu P.X."/>
            <person name="Chai L.J."/>
            <person name="Qiu T."/>
            <person name="Zhang X.J."/>
            <person name="Lu Z.M."/>
            <person name="Xiao C."/>
            <person name="Wang S.T."/>
            <person name="Shen C.H."/>
            <person name="Shi J.S."/>
            <person name="Xu Z.H."/>
        </authorList>
    </citation>
    <scope>NUCLEOTIDE SEQUENCE [LARGE SCALE GENOMIC DNA]</scope>
    <source>
        <strain evidence="2 3">JN500901</strain>
    </source>
</reference>
<proteinExistence type="predicted"/>
<sequence length="31" mass="3708">MKKKQREKMTKFLIVFVVIIFLVSLLPMLGR</sequence>
<name>A0A386H2Y6_9CLOT</name>
<keyword evidence="1" id="KW-0812">Transmembrane</keyword>
<protein>
    <submittedName>
        <fullName evidence="2">DUF4044 domain-containing protein</fullName>
    </submittedName>
</protein>
<feature type="transmembrane region" description="Helical" evidence="1">
    <location>
        <begin position="12"/>
        <end position="30"/>
    </location>
</feature>